<dbReference type="AlphaFoldDB" id="A0A454JKK5"/>
<accession>A0A454JKK5</accession>
<feature type="domain" description="HTH Mu-type" evidence="1">
    <location>
        <begin position="1"/>
        <end position="50"/>
    </location>
</feature>
<dbReference type="RefSeq" id="WP_103523868.1">
    <property type="nucleotide sequence ID" value="NZ_JAIZDC010000001.1"/>
</dbReference>
<sequence length="115" mass="12804">MPTSKPAIIARAEREQWYHEVVTGRGGERRVYRLPEQYLAEPAACRVPAAAEGIPTTLDLGKLQLVESVLDRMLQERGLVLHSDRRGMVVAFLYDYVARGGSYDTMTQALDALVA</sequence>
<dbReference type="PROSITE" id="PS51702">
    <property type="entry name" value="HTH_MU"/>
    <property type="match status" value="1"/>
</dbReference>
<dbReference type="OrthoDB" id="8595882at2"/>
<evidence type="ECO:0000259" key="1">
    <source>
        <dbReference type="PROSITE" id="PS51702"/>
    </source>
</evidence>
<dbReference type="EMBL" id="RFAR01000021">
    <property type="protein sequence ID" value="RMC99851.1"/>
    <property type="molecule type" value="Genomic_DNA"/>
</dbReference>
<proteinExistence type="predicted"/>
<reference evidence="2 3" key="1">
    <citation type="submission" date="2018-10" db="EMBL/GenBank/DDBJ databases">
        <title>Draft genome sequence of Aquitalea MWU14-2217 isolated from a wild cranberry bog in Provincetown, Massachusetts.</title>
        <authorList>
            <person name="Ebadzadsahrai G."/>
            <person name="Soby S."/>
        </authorList>
    </citation>
    <scope>NUCLEOTIDE SEQUENCE [LARGE SCALE GENOMIC DNA]</scope>
    <source>
        <strain evidence="2 3">MWU14-2217</strain>
    </source>
</reference>
<dbReference type="GO" id="GO:0003677">
    <property type="term" value="F:DNA binding"/>
    <property type="evidence" value="ECO:0007669"/>
    <property type="project" value="InterPro"/>
</dbReference>
<protein>
    <recommendedName>
        <fullName evidence="1">HTH Mu-type domain-containing protein</fullName>
    </recommendedName>
</protein>
<keyword evidence="3" id="KW-1185">Reference proteome</keyword>
<comment type="caution">
    <text evidence="2">The sequence shown here is derived from an EMBL/GenBank/DDBJ whole genome shotgun (WGS) entry which is preliminary data.</text>
</comment>
<gene>
    <name evidence="2" type="ORF">EAY64_05940</name>
</gene>
<dbReference type="InterPro" id="IPR003314">
    <property type="entry name" value="Mu-type_HTH"/>
</dbReference>
<name>A0A454JKK5_9NEIS</name>
<organism evidence="2 3">
    <name type="scientific">Aquitalea palustris</name>
    <dbReference type="NCBI Taxonomy" id="2480983"/>
    <lineage>
        <taxon>Bacteria</taxon>
        <taxon>Pseudomonadati</taxon>
        <taxon>Pseudomonadota</taxon>
        <taxon>Betaproteobacteria</taxon>
        <taxon>Neisseriales</taxon>
        <taxon>Chromobacteriaceae</taxon>
        <taxon>Aquitalea</taxon>
    </lineage>
</organism>
<evidence type="ECO:0000313" key="3">
    <source>
        <dbReference type="Proteomes" id="UP000274139"/>
    </source>
</evidence>
<evidence type="ECO:0000313" key="2">
    <source>
        <dbReference type="EMBL" id="RMC99851.1"/>
    </source>
</evidence>
<dbReference type="Proteomes" id="UP000274139">
    <property type="component" value="Unassembled WGS sequence"/>
</dbReference>